<feature type="transmembrane region" description="Helical" evidence="1">
    <location>
        <begin position="150"/>
        <end position="177"/>
    </location>
</feature>
<dbReference type="NCBIfam" id="TIGR00056">
    <property type="entry name" value="MlaE family lipid ABC transporter permease subunit"/>
    <property type="match status" value="1"/>
</dbReference>
<dbReference type="GO" id="GO:0005548">
    <property type="term" value="F:phospholipid transporter activity"/>
    <property type="evidence" value="ECO:0007669"/>
    <property type="project" value="TreeGrafter"/>
</dbReference>
<dbReference type="RefSeq" id="WP_146801972.1">
    <property type="nucleotide sequence ID" value="NZ_BJUK01000008.1"/>
</dbReference>
<proteinExistence type="inferred from homology"/>
<keyword evidence="1" id="KW-0997">Cell inner membrane</keyword>
<dbReference type="Proteomes" id="UP000321275">
    <property type="component" value="Unassembled WGS sequence"/>
</dbReference>
<dbReference type="GO" id="GO:0043190">
    <property type="term" value="C:ATP-binding cassette (ABC) transporter complex"/>
    <property type="evidence" value="ECO:0007669"/>
    <property type="project" value="InterPro"/>
</dbReference>
<name>A0A510X891_9GAMM</name>
<evidence type="ECO:0000313" key="5">
    <source>
        <dbReference type="Proteomes" id="UP000651738"/>
    </source>
</evidence>
<dbReference type="PANTHER" id="PTHR30188:SF3">
    <property type="entry name" value="ABC TRANSPORTER PERMEASE"/>
    <property type="match status" value="1"/>
</dbReference>
<evidence type="ECO:0000256" key="1">
    <source>
        <dbReference type="RuleBase" id="RU362044"/>
    </source>
</evidence>
<evidence type="ECO:0000313" key="3">
    <source>
        <dbReference type="EMBL" id="MBH8579147.1"/>
    </source>
</evidence>
<keyword evidence="1" id="KW-0472">Membrane</keyword>
<feature type="transmembrane region" description="Helical" evidence="1">
    <location>
        <begin position="253"/>
        <end position="279"/>
    </location>
</feature>
<keyword evidence="1" id="KW-1133">Transmembrane helix</keyword>
<organism evidence="2 4">
    <name type="scientific">Bisbaumannia pacifica</name>
    <dbReference type="NCBI Taxonomy" id="77098"/>
    <lineage>
        <taxon>Bacteria</taxon>
        <taxon>Pseudomonadati</taxon>
        <taxon>Pseudomonadota</taxon>
        <taxon>Gammaproteobacteria</taxon>
        <taxon>Oceanospirillales</taxon>
        <taxon>Halomonadaceae</taxon>
        <taxon>Bisbaumannia</taxon>
    </lineage>
</organism>
<evidence type="ECO:0000313" key="4">
    <source>
        <dbReference type="Proteomes" id="UP000321275"/>
    </source>
</evidence>
<comment type="caution">
    <text evidence="2">The sequence shown here is derived from an EMBL/GenBank/DDBJ whole genome shotgun (WGS) entry which is preliminary data.</text>
</comment>
<dbReference type="AlphaFoldDB" id="A0A510X891"/>
<feature type="transmembrane region" description="Helical" evidence="1">
    <location>
        <begin position="343"/>
        <end position="361"/>
    </location>
</feature>
<dbReference type="EMBL" id="BJUK01000008">
    <property type="protein sequence ID" value="GEK46695.1"/>
    <property type="molecule type" value="Genomic_DNA"/>
</dbReference>
<comment type="similarity">
    <text evidence="1">Belongs to the MlaE permease family.</text>
</comment>
<dbReference type="Pfam" id="PF02405">
    <property type="entry name" value="MlaE"/>
    <property type="match status" value="1"/>
</dbReference>
<dbReference type="InterPro" id="IPR003453">
    <property type="entry name" value="ABC_MlaE_roteobac"/>
</dbReference>
<dbReference type="EMBL" id="JAEDAF010000002">
    <property type="protein sequence ID" value="MBH8579147.1"/>
    <property type="molecule type" value="Genomic_DNA"/>
</dbReference>
<comment type="subcellular location">
    <subcellularLocation>
        <location evidence="1">Cell inner membrane</location>
        <topology evidence="1">Multi-pass membrane protein</topology>
    </subcellularLocation>
</comment>
<feature type="transmembrane region" description="Helical" evidence="1">
    <location>
        <begin position="299"/>
        <end position="322"/>
    </location>
</feature>
<dbReference type="InterPro" id="IPR030802">
    <property type="entry name" value="Permease_MalE"/>
</dbReference>
<protein>
    <submittedName>
        <fullName evidence="2">ABC transporter permease</fullName>
    </submittedName>
</protein>
<gene>
    <name evidence="2" type="ORF">HPA02_09780</name>
    <name evidence="3" type="ORF">I7V36_03480</name>
</gene>
<dbReference type="PANTHER" id="PTHR30188">
    <property type="entry name" value="ABC TRANSPORTER PERMEASE PROTEIN-RELATED"/>
    <property type="match status" value="1"/>
</dbReference>
<evidence type="ECO:0000313" key="2">
    <source>
        <dbReference type="EMBL" id="GEK46695.1"/>
    </source>
</evidence>
<sequence>MSAPLSPSPAAALRVVGQSLHLEGDWTTLRLSAVADEALALAPQAPWRLVAHDLTRLDSNGARLIGLLGDGGPPEGLDPRWQPLVTLVQGAAAEAPRSASPRRGVLHRIGERGLAPLASLRSLLTILGQLLLALLALLRDPRRLRWRETLNVLTASGAMAVPIIALLAFLLGGVLAYQGGIQLRLFGANIFIVELVTLTLFREFGPLITAIIVAGRSGAAFTAELATMRGNREIDALMTLGLSPVERLLLPKWLGLVIAMPLLTALANAAGLVGAILVADGLLGVGFETFYRRVPEVVAAQHFWVGIGKSVVFGMVIALVGCSEGMRARGDAESIGRNTTASVVQSIFWVIVLDALFSILFNELGW</sequence>
<dbReference type="OrthoDB" id="9810518at2"/>
<accession>A0A510X891</accession>
<reference evidence="2 4" key="1">
    <citation type="submission" date="2019-07" db="EMBL/GenBank/DDBJ databases">
        <title>Whole genome shotgun sequence of Halomonas pacifica NBRC 102220.</title>
        <authorList>
            <person name="Hosoyama A."/>
            <person name="Uohara A."/>
            <person name="Ohji S."/>
            <person name="Ichikawa N."/>
        </authorList>
    </citation>
    <scope>NUCLEOTIDE SEQUENCE [LARGE SCALE GENOMIC DNA]</scope>
    <source>
        <strain evidence="2 4">NBRC 102220</strain>
    </source>
</reference>
<reference evidence="3 5" key="2">
    <citation type="submission" date="2020-12" db="EMBL/GenBank/DDBJ databases">
        <title>Draft genome sequence of Halomonas pacifica strain CARE-V15.</title>
        <authorList>
            <person name="Vignesh N."/>
            <person name="Thabitha A."/>
            <person name="Saravanan R."/>
            <person name="Manigandan V."/>
        </authorList>
    </citation>
    <scope>NUCLEOTIDE SEQUENCE [LARGE SCALE GENOMIC DNA]</scope>
    <source>
        <strain evidence="3 5">CARE-V15</strain>
    </source>
</reference>
<dbReference type="Proteomes" id="UP000651738">
    <property type="component" value="Unassembled WGS sequence"/>
</dbReference>
<keyword evidence="4" id="KW-1185">Reference proteome</keyword>
<keyword evidence="1" id="KW-1003">Cell membrane</keyword>
<feature type="transmembrane region" description="Helical" evidence="1">
    <location>
        <begin position="118"/>
        <end position="138"/>
    </location>
</feature>
<keyword evidence="1" id="KW-0812">Transmembrane</keyword>
<feature type="transmembrane region" description="Helical" evidence="1">
    <location>
        <begin position="183"/>
        <end position="201"/>
    </location>
</feature>